<dbReference type="AlphaFoldDB" id="A0A6L9MTW3"/>
<reference evidence="2 3" key="1">
    <citation type="submission" date="2020-01" db="EMBL/GenBank/DDBJ databases">
        <title>Genomes of bacteria type strains.</title>
        <authorList>
            <person name="Chen J."/>
            <person name="Zhu S."/>
            <person name="Yang J."/>
        </authorList>
    </citation>
    <scope>NUCLEOTIDE SEQUENCE [LARGE SCALE GENOMIC DNA]</scope>
    <source>
        <strain evidence="2 3">LMG 22958</strain>
    </source>
</reference>
<accession>A0A6L9MTW3</accession>
<name>A0A6L9MTW3_9ALTE</name>
<dbReference type="EMBL" id="JAAAWP010000004">
    <property type="protein sequence ID" value="NDW21689.1"/>
    <property type="molecule type" value="Genomic_DNA"/>
</dbReference>
<comment type="caution">
    <text evidence="2">The sequence shown here is derived from an EMBL/GenBank/DDBJ whole genome shotgun (WGS) entry which is preliminary data.</text>
</comment>
<protein>
    <submittedName>
        <fullName evidence="2">PepSY domain-containing protein</fullName>
    </submittedName>
</protein>
<keyword evidence="1" id="KW-0812">Transmembrane</keyword>
<keyword evidence="1" id="KW-0472">Membrane</keyword>
<feature type="transmembrane region" description="Helical" evidence="1">
    <location>
        <begin position="214"/>
        <end position="237"/>
    </location>
</feature>
<evidence type="ECO:0000313" key="2">
    <source>
        <dbReference type="EMBL" id="NDW21689.1"/>
    </source>
</evidence>
<keyword evidence="1" id="KW-1133">Transmembrane helix</keyword>
<sequence length="252" mass="28389">MVNNTAWSTSVVWLKKARKYHRWLMAGVGVQFLFWSITGVYMVSMNIHYIHGESLVKDDDEKLDLGSIEFPMSALVAEYPNARAISLTQRMGAPIYIVATGANTFSIDAITGAQLPKLNEAAAIAIARYHYAASDEITGSRLIRFSSDMPEELSSRHLPVWQVTFDNVAAPTFYISQQTGEIVTKRHHYWRLFDWMWRFHIMDYDNGENVKNGFLFFVAAIGVIAALLGAALTYFSLRTSVTKGSVEKGFNK</sequence>
<evidence type="ECO:0000313" key="3">
    <source>
        <dbReference type="Proteomes" id="UP000478837"/>
    </source>
</evidence>
<organism evidence="2 3">
    <name type="scientific">Alteromonas hispanica</name>
    <dbReference type="NCBI Taxonomy" id="315421"/>
    <lineage>
        <taxon>Bacteria</taxon>
        <taxon>Pseudomonadati</taxon>
        <taxon>Pseudomonadota</taxon>
        <taxon>Gammaproteobacteria</taxon>
        <taxon>Alteromonadales</taxon>
        <taxon>Alteromonadaceae</taxon>
        <taxon>Alteromonas/Salinimonas group</taxon>
        <taxon>Alteromonas</taxon>
    </lineage>
</organism>
<evidence type="ECO:0000256" key="1">
    <source>
        <dbReference type="SAM" id="Phobius"/>
    </source>
</evidence>
<dbReference type="RefSeq" id="WP_163111635.1">
    <property type="nucleotide sequence ID" value="NZ_JAAAWP010000004.1"/>
</dbReference>
<dbReference type="Proteomes" id="UP000478837">
    <property type="component" value="Unassembled WGS sequence"/>
</dbReference>
<keyword evidence="3" id="KW-1185">Reference proteome</keyword>
<proteinExistence type="predicted"/>
<feature type="transmembrane region" description="Helical" evidence="1">
    <location>
        <begin position="20"/>
        <end position="43"/>
    </location>
</feature>
<gene>
    <name evidence="2" type="ORF">GTW09_09180</name>
</gene>